<keyword evidence="1" id="KW-0547">Nucleotide-binding</keyword>
<dbReference type="InterPro" id="IPR002078">
    <property type="entry name" value="Sigma_54_int"/>
</dbReference>
<dbReference type="GO" id="GO:0005524">
    <property type="term" value="F:ATP binding"/>
    <property type="evidence" value="ECO:0007669"/>
    <property type="project" value="UniProtKB-KW"/>
</dbReference>
<dbReference type="RefSeq" id="WP_042681309.1">
    <property type="nucleotide sequence ID" value="NZ_CABKTM010000043.1"/>
</dbReference>
<dbReference type="Pfam" id="PF02954">
    <property type="entry name" value="HTH_8"/>
    <property type="match status" value="1"/>
</dbReference>
<dbReference type="Proteomes" id="UP001142078">
    <property type="component" value="Unassembled WGS sequence"/>
</dbReference>
<evidence type="ECO:0000313" key="7">
    <source>
        <dbReference type="Proteomes" id="UP001142078"/>
    </source>
</evidence>
<evidence type="ECO:0000256" key="2">
    <source>
        <dbReference type="ARBA" id="ARBA00022840"/>
    </source>
</evidence>
<dbReference type="EMBL" id="JANJZL010000001">
    <property type="protein sequence ID" value="MCR2042987.1"/>
    <property type="molecule type" value="Genomic_DNA"/>
</dbReference>
<dbReference type="PANTHER" id="PTHR32071">
    <property type="entry name" value="TRANSCRIPTIONAL REGULATORY PROTEIN"/>
    <property type="match status" value="1"/>
</dbReference>
<dbReference type="FunFam" id="3.40.50.300:FF:000006">
    <property type="entry name" value="DNA-binding transcriptional regulator NtrC"/>
    <property type="match status" value="1"/>
</dbReference>
<organism evidence="6 7">
    <name type="scientific">Anaerosalibacter massiliensis</name>
    <dbReference type="NCBI Taxonomy" id="1347392"/>
    <lineage>
        <taxon>Bacteria</taxon>
        <taxon>Bacillati</taxon>
        <taxon>Bacillota</taxon>
        <taxon>Tissierellia</taxon>
        <taxon>Tissierellales</taxon>
        <taxon>Sporanaerobacteraceae</taxon>
        <taxon>Anaerosalibacter</taxon>
    </lineage>
</organism>
<evidence type="ECO:0000259" key="5">
    <source>
        <dbReference type="PROSITE" id="PS50045"/>
    </source>
</evidence>
<dbReference type="InterPro" id="IPR058031">
    <property type="entry name" value="AAA_lid_NorR"/>
</dbReference>
<dbReference type="InterPro" id="IPR009057">
    <property type="entry name" value="Homeodomain-like_sf"/>
</dbReference>
<evidence type="ECO:0000256" key="1">
    <source>
        <dbReference type="ARBA" id="ARBA00022741"/>
    </source>
</evidence>
<dbReference type="InterPro" id="IPR027417">
    <property type="entry name" value="P-loop_NTPase"/>
</dbReference>
<feature type="domain" description="Sigma-54 factor interaction" evidence="5">
    <location>
        <begin position="273"/>
        <end position="503"/>
    </location>
</feature>
<dbReference type="Pfam" id="PF00158">
    <property type="entry name" value="Sigma54_activat"/>
    <property type="match status" value="1"/>
</dbReference>
<dbReference type="PROSITE" id="PS00675">
    <property type="entry name" value="SIGMA54_INTERACT_1"/>
    <property type="match status" value="1"/>
</dbReference>
<dbReference type="InterPro" id="IPR025662">
    <property type="entry name" value="Sigma_54_int_dom_ATP-bd_1"/>
</dbReference>
<sequence length="580" mass="66442">MDESLLKQIQPTVAQYANVISNVIHVEVEIVDNNLIRIASTEIYKDKIDQNISVEGYVYRYVLKTGQCQIIEKPGYHELCVNCVNRYNCVEKLELCTPIKLNDDIIGVIGLICLTDEQKKYVLDNINSHLQFLDQIAEFISAKVYENMEKQRNASMIKLLKEILNNINKGILVIDTEGRIRDINNSAKVQLKLTSKSLNKKIEIESNKEYIMGGEVFLIKVDNKKHNIIGNVIPVSEIFPQYDKIIIFDKTNKLKKDFYNATNIRQPITMDNIIGKSDKIINIKEKIKRIASSNSTVLITGESGTGKELFARAIHAEGNRKSKPFVAINCGAIPDTLLESELFGYVKGAFTGADPNGKIGKFELANEGVIFLDEIGDMPLYLQVKLLRVLQEMKIVRIGSNKQIELDVRVIAATNKDLKRLIRENKFREDLFYRLNVIPIELPPLRERKEDIEPIMMELIYKYNNIFKKNVHGVDEDVKEIFLNYPWAGNVRELENTIEFMMNFVNDKGILTKNLIPKTILHYKGSEAMKKEDQVIKPLKTMEKEYILKVLDLYGYDTRGKKRTAEALGIGIATLYRKLN</sequence>
<gene>
    <name evidence="6" type="ORF">NSA23_02530</name>
</gene>
<dbReference type="CDD" id="cd00009">
    <property type="entry name" value="AAA"/>
    <property type="match status" value="1"/>
</dbReference>
<accession>A0A9X2MGZ7</accession>
<evidence type="ECO:0000256" key="4">
    <source>
        <dbReference type="ARBA" id="ARBA00023163"/>
    </source>
</evidence>
<dbReference type="Gene3D" id="1.10.8.60">
    <property type="match status" value="1"/>
</dbReference>
<protein>
    <submittedName>
        <fullName evidence="6">Sigma 54-interacting transcriptional regulator</fullName>
    </submittedName>
</protein>
<keyword evidence="3" id="KW-0805">Transcription regulation</keyword>
<dbReference type="InterPro" id="IPR002197">
    <property type="entry name" value="HTH_Fis"/>
</dbReference>
<dbReference type="PROSITE" id="PS50045">
    <property type="entry name" value="SIGMA54_INTERACT_4"/>
    <property type="match status" value="1"/>
</dbReference>
<dbReference type="AlphaFoldDB" id="A0A9X2MGZ7"/>
<keyword evidence="7" id="KW-1185">Reference proteome</keyword>
<dbReference type="Pfam" id="PF25601">
    <property type="entry name" value="AAA_lid_14"/>
    <property type="match status" value="1"/>
</dbReference>
<dbReference type="InterPro" id="IPR029016">
    <property type="entry name" value="GAF-like_dom_sf"/>
</dbReference>
<dbReference type="GO" id="GO:0006355">
    <property type="term" value="P:regulation of DNA-templated transcription"/>
    <property type="evidence" value="ECO:0007669"/>
    <property type="project" value="InterPro"/>
</dbReference>
<dbReference type="InterPro" id="IPR003593">
    <property type="entry name" value="AAA+_ATPase"/>
</dbReference>
<dbReference type="Gene3D" id="3.40.50.300">
    <property type="entry name" value="P-loop containing nucleotide triphosphate hydrolases"/>
    <property type="match status" value="1"/>
</dbReference>
<dbReference type="SMART" id="SM00382">
    <property type="entry name" value="AAA"/>
    <property type="match status" value="1"/>
</dbReference>
<dbReference type="SUPFAM" id="SSF46689">
    <property type="entry name" value="Homeodomain-like"/>
    <property type="match status" value="1"/>
</dbReference>
<dbReference type="Gene3D" id="3.30.450.20">
    <property type="entry name" value="PAS domain"/>
    <property type="match status" value="1"/>
</dbReference>
<evidence type="ECO:0000313" key="6">
    <source>
        <dbReference type="EMBL" id="MCR2042987.1"/>
    </source>
</evidence>
<keyword evidence="4" id="KW-0804">Transcription</keyword>
<dbReference type="GO" id="GO:0043565">
    <property type="term" value="F:sequence-specific DNA binding"/>
    <property type="evidence" value="ECO:0007669"/>
    <property type="project" value="InterPro"/>
</dbReference>
<dbReference type="PANTHER" id="PTHR32071:SF57">
    <property type="entry name" value="C4-DICARBOXYLATE TRANSPORT TRANSCRIPTIONAL REGULATORY PROTEIN DCTD"/>
    <property type="match status" value="1"/>
</dbReference>
<proteinExistence type="predicted"/>
<evidence type="ECO:0000256" key="3">
    <source>
        <dbReference type="ARBA" id="ARBA00023015"/>
    </source>
</evidence>
<dbReference type="OrthoDB" id="5411866at2"/>
<dbReference type="Gene3D" id="3.30.450.40">
    <property type="match status" value="1"/>
</dbReference>
<reference evidence="6" key="1">
    <citation type="submission" date="2022-07" db="EMBL/GenBank/DDBJ databases">
        <title>Enhanced cultured diversity of the mouse gut microbiota enables custom-made synthetic communities.</title>
        <authorList>
            <person name="Afrizal A."/>
        </authorList>
    </citation>
    <scope>NUCLEOTIDE SEQUENCE</scope>
    <source>
        <strain evidence="6">DSM 29482</strain>
    </source>
</reference>
<comment type="caution">
    <text evidence="6">The sequence shown here is derived from an EMBL/GenBank/DDBJ whole genome shotgun (WGS) entry which is preliminary data.</text>
</comment>
<dbReference type="SUPFAM" id="SSF52540">
    <property type="entry name" value="P-loop containing nucleoside triphosphate hydrolases"/>
    <property type="match status" value="1"/>
</dbReference>
<keyword evidence="2" id="KW-0067">ATP-binding</keyword>
<dbReference type="Gene3D" id="1.10.10.60">
    <property type="entry name" value="Homeodomain-like"/>
    <property type="match status" value="1"/>
</dbReference>
<name>A0A9X2MGZ7_9FIRM</name>